<dbReference type="InterPro" id="IPR036505">
    <property type="entry name" value="Amidase/PGRP_sf"/>
</dbReference>
<dbReference type="Proteomes" id="UP000199077">
    <property type="component" value="Chromosome I"/>
</dbReference>
<dbReference type="PANTHER" id="PTHR44103">
    <property type="entry name" value="PROPROTEIN CONVERTASE P"/>
    <property type="match status" value="1"/>
</dbReference>
<name>A0A1H0RGD1_9MICO</name>
<sequence>MPVTPPAATRWSSMALLRRTVTRALARTLAPSLGLGTALVAASVVTVGPLPGGASAAQPHPVRASRVEVTPTPSVVGRLGGQRPATIRSGALTPAQPVHRNLAVVGATWARGALGTGDVVQVRVHRNGAWDAWQDMEREDDHAPDVDGPGGAEGRKVSREGTGAYVVDGDQTQVRVLSTAAVAPVVQVSVVDPGTSDADPGPGATAPGGAQAAAARPTIHTRKEWGADESMRQGDVGYGQAHIAFVHHTDGTNGYTSAQVPAIIRGIYDFHVNGRDWNDIGYNFLVDRFGRIWEGRYGGVDKAVIGAHTLNYNSWSFGVAALGDFTSATPPAAMLTAIERTIAWKFTLHGNPATGTVFARDKTFNRISGHRDGVSTSCPGQALYNRLPTIRSAVASMIGTLKRSGISRSLDSGSTPDLFTYPGTLNPPTVSGQVQRLASASPQPVVAGRAIGKGWNALDDIVLTPDFTGDGRADVIARDPAANNVRVYAGNGRGGFGTMVAHGGGWNVMTGLVAAGDRTGDGRADLLAVHKNGSLLLYAGDGRGWVSAGVVIGTGFGGVRTLTSAGDLTGDGHPDLLGIRSSDNTLVLWPGTASGGLGTARRWGSGWSALDSLTAGPDLDGDGHQGDLVARQRDGAMRTYYADAAGKLSRYNFWGAGWSALDHVTSGADWDGDGHADVIARVPADSTLRLYSGTGRRDFDTAPVAAGVQVGGMDLVRVVGDLDGDGRTDAIARGAGNGNLYALRGLSGGGFAAPGDPIGKGWQIFDLIEAAGDLSNDGVPDLIARTTGGELRMYTMTRSATFAWQIQLGLGWQVMSSVTAAGAVNGDFNGDVVALRRSDGAVLLYRGSGPGTLNDAVVAISGQTDLRRVMGVGDFNGDRKNDLLAEDNGGKLWLYAGDGSKGFSSFRQPVTAPAGATNVLG</sequence>
<dbReference type="SUPFAM" id="SSF69318">
    <property type="entry name" value="Integrin alpha N-terminal domain"/>
    <property type="match status" value="2"/>
</dbReference>
<dbReference type="CDD" id="cd06583">
    <property type="entry name" value="PGRP"/>
    <property type="match status" value="1"/>
</dbReference>
<dbReference type="OrthoDB" id="514320at2"/>
<evidence type="ECO:0000313" key="5">
    <source>
        <dbReference type="EMBL" id="SDP28491.1"/>
    </source>
</evidence>
<dbReference type="AlphaFoldDB" id="A0A1H0RGD1"/>
<evidence type="ECO:0000259" key="3">
    <source>
        <dbReference type="SMART" id="SM00644"/>
    </source>
</evidence>
<dbReference type="STRING" id="443156.SAMN04489867_1950"/>
<keyword evidence="6" id="KW-1185">Reference proteome</keyword>
<dbReference type="InterPro" id="IPR028994">
    <property type="entry name" value="Integrin_alpha_N"/>
</dbReference>
<reference evidence="6" key="1">
    <citation type="submission" date="2016-10" db="EMBL/GenBank/DDBJ databases">
        <authorList>
            <person name="Varghese N."/>
            <person name="Submissions S."/>
        </authorList>
    </citation>
    <scope>NUCLEOTIDE SEQUENCE [LARGE SCALE GENOMIC DNA]</scope>
    <source>
        <strain evidence="6">DSM 22329</strain>
    </source>
</reference>
<dbReference type="SMART" id="SM00701">
    <property type="entry name" value="PGRP"/>
    <property type="match status" value="1"/>
</dbReference>
<proteinExistence type="predicted"/>
<evidence type="ECO:0000256" key="2">
    <source>
        <dbReference type="SAM" id="MobiDB-lite"/>
    </source>
</evidence>
<dbReference type="InterPro" id="IPR002502">
    <property type="entry name" value="Amidase_domain"/>
</dbReference>
<gene>
    <name evidence="5" type="ORF">SAMN04489867_1950</name>
</gene>
<dbReference type="GO" id="GO:0008270">
    <property type="term" value="F:zinc ion binding"/>
    <property type="evidence" value="ECO:0007669"/>
    <property type="project" value="InterPro"/>
</dbReference>
<feature type="region of interest" description="Disordered" evidence="2">
    <location>
        <begin position="192"/>
        <end position="217"/>
    </location>
</feature>
<feature type="region of interest" description="Disordered" evidence="2">
    <location>
        <begin position="137"/>
        <end position="161"/>
    </location>
</feature>
<keyword evidence="1" id="KW-0732">Signal</keyword>
<dbReference type="RefSeq" id="WP_157692979.1">
    <property type="nucleotide sequence ID" value="NZ_LT629711.1"/>
</dbReference>
<feature type="domain" description="Peptidoglycan recognition protein family" evidence="4">
    <location>
        <begin position="217"/>
        <end position="363"/>
    </location>
</feature>
<dbReference type="EMBL" id="LT629711">
    <property type="protein sequence ID" value="SDP28491.1"/>
    <property type="molecule type" value="Genomic_DNA"/>
</dbReference>
<dbReference type="SUPFAM" id="SSF55846">
    <property type="entry name" value="N-acetylmuramoyl-L-alanine amidase-like"/>
    <property type="match status" value="1"/>
</dbReference>
<dbReference type="SMART" id="SM00644">
    <property type="entry name" value="Ami_2"/>
    <property type="match status" value="1"/>
</dbReference>
<feature type="compositionally biased region" description="Low complexity" evidence="2">
    <location>
        <begin position="198"/>
        <end position="217"/>
    </location>
</feature>
<evidence type="ECO:0000256" key="1">
    <source>
        <dbReference type="ARBA" id="ARBA00022729"/>
    </source>
</evidence>
<dbReference type="GO" id="GO:0008745">
    <property type="term" value="F:N-acetylmuramoyl-L-alanine amidase activity"/>
    <property type="evidence" value="ECO:0007669"/>
    <property type="project" value="InterPro"/>
</dbReference>
<accession>A0A1H0RGD1</accession>
<evidence type="ECO:0000259" key="4">
    <source>
        <dbReference type="SMART" id="SM00701"/>
    </source>
</evidence>
<evidence type="ECO:0000313" key="6">
    <source>
        <dbReference type="Proteomes" id="UP000199077"/>
    </source>
</evidence>
<organism evidence="5 6">
    <name type="scientific">Pedococcus dokdonensis</name>
    <dbReference type="NCBI Taxonomy" id="443156"/>
    <lineage>
        <taxon>Bacteria</taxon>
        <taxon>Bacillati</taxon>
        <taxon>Actinomycetota</taxon>
        <taxon>Actinomycetes</taxon>
        <taxon>Micrococcales</taxon>
        <taxon>Intrasporangiaceae</taxon>
        <taxon>Pedococcus</taxon>
    </lineage>
</organism>
<feature type="domain" description="N-acetylmuramoyl-L-alanine amidase" evidence="3">
    <location>
        <begin position="231"/>
        <end position="380"/>
    </location>
</feature>
<dbReference type="InterPro" id="IPR013517">
    <property type="entry name" value="FG-GAP"/>
</dbReference>
<dbReference type="InterPro" id="IPR006619">
    <property type="entry name" value="PGRP_domain_met/bac"/>
</dbReference>
<dbReference type="Pfam" id="PF01510">
    <property type="entry name" value="Amidase_2"/>
    <property type="match status" value="1"/>
</dbReference>
<dbReference type="GO" id="GO:0009253">
    <property type="term" value="P:peptidoglycan catabolic process"/>
    <property type="evidence" value="ECO:0007669"/>
    <property type="project" value="InterPro"/>
</dbReference>
<dbReference type="Gene3D" id="3.40.80.10">
    <property type="entry name" value="Peptidoglycan recognition protein-like"/>
    <property type="match status" value="1"/>
</dbReference>
<dbReference type="PANTHER" id="PTHR44103:SF1">
    <property type="entry name" value="PROPROTEIN CONVERTASE P"/>
    <property type="match status" value="1"/>
</dbReference>
<dbReference type="Pfam" id="PF13517">
    <property type="entry name" value="FG-GAP_3"/>
    <property type="match status" value="2"/>
</dbReference>
<dbReference type="Gene3D" id="2.130.10.130">
    <property type="entry name" value="Integrin alpha, N-terminal"/>
    <property type="match status" value="2"/>
</dbReference>
<protein>
    <submittedName>
        <fullName evidence="5">Repeat domain-containing protein</fullName>
    </submittedName>
</protein>